<dbReference type="Gene3D" id="1.10.8.50">
    <property type="match status" value="1"/>
</dbReference>
<organism evidence="18">
    <name type="scientific">Candidatus Kentrum sp. MB</name>
    <dbReference type="NCBI Taxonomy" id="2138164"/>
    <lineage>
        <taxon>Bacteria</taxon>
        <taxon>Pseudomonadati</taxon>
        <taxon>Pseudomonadota</taxon>
        <taxon>Gammaproteobacteria</taxon>
        <taxon>Candidatus Kentrum</taxon>
    </lineage>
</organism>
<protein>
    <recommendedName>
        <fullName evidence="15">Formamidopyrimidine-DNA glycosylase</fullName>
        <shortName evidence="15">Fapy-DNA glycosylase</shortName>
        <ecNumber evidence="15">3.2.2.23</ecNumber>
    </recommendedName>
    <alternativeName>
        <fullName evidence="15">DNA-(apurinic or apyrimidinic site) lyase MutM</fullName>
        <shortName evidence="15">AP lyase MutM</shortName>
        <ecNumber evidence="15">4.2.99.18</ecNumber>
    </alternativeName>
</protein>
<keyword evidence="11 15" id="KW-0456">Lyase</keyword>
<accession>A0A450X541</accession>
<gene>
    <name evidence="15" type="primary">mutM</name>
    <name evidence="15" type="synonym">fpg</name>
    <name evidence="18" type="ORF">BECKMB1821G_GA0114241_100839</name>
    <name evidence="20" type="ORF">BECKMB1821H_GA0114242_102027</name>
    <name evidence="19" type="ORF">BECKMB1821I_GA0114274_101715</name>
</gene>
<evidence type="ECO:0000256" key="6">
    <source>
        <dbReference type="ARBA" id="ARBA00022771"/>
    </source>
</evidence>
<dbReference type="SUPFAM" id="SSF57716">
    <property type="entry name" value="Glucocorticoid receptor-like (DNA-binding domain)"/>
    <property type="match status" value="1"/>
</dbReference>
<dbReference type="InterPro" id="IPR035937">
    <property type="entry name" value="FPG_N"/>
</dbReference>
<dbReference type="PROSITE" id="PS51066">
    <property type="entry name" value="ZF_FPG_2"/>
    <property type="match status" value="1"/>
</dbReference>
<dbReference type="EMBL" id="CAADGH010000020">
    <property type="protein sequence ID" value="VFK75352.1"/>
    <property type="molecule type" value="Genomic_DNA"/>
</dbReference>
<dbReference type="PANTHER" id="PTHR22993">
    <property type="entry name" value="FORMAMIDOPYRIMIDINE-DNA GLYCOSYLASE"/>
    <property type="match status" value="1"/>
</dbReference>
<dbReference type="GO" id="GO:0006284">
    <property type="term" value="P:base-excision repair"/>
    <property type="evidence" value="ECO:0007669"/>
    <property type="project" value="InterPro"/>
</dbReference>
<dbReference type="InterPro" id="IPR020629">
    <property type="entry name" value="FPG_Glyclase"/>
</dbReference>
<dbReference type="GO" id="GO:0008270">
    <property type="term" value="F:zinc ion binding"/>
    <property type="evidence" value="ECO:0007669"/>
    <property type="project" value="UniProtKB-UniRule"/>
</dbReference>
<keyword evidence="8 15" id="KW-0862">Zinc</keyword>
<comment type="catalytic activity">
    <reaction evidence="14 15">
        <text>2'-deoxyribonucleotide-(2'-deoxyribose 5'-phosphate)-2'-deoxyribonucleotide-DNA = a 3'-end 2'-deoxyribonucleotide-(2,3-dehydro-2,3-deoxyribose 5'-phosphate)-DNA + a 5'-end 5'-phospho-2'-deoxyribonucleoside-DNA + H(+)</text>
        <dbReference type="Rhea" id="RHEA:66592"/>
        <dbReference type="Rhea" id="RHEA-COMP:13180"/>
        <dbReference type="Rhea" id="RHEA-COMP:16897"/>
        <dbReference type="Rhea" id="RHEA-COMP:17067"/>
        <dbReference type="ChEBI" id="CHEBI:15378"/>
        <dbReference type="ChEBI" id="CHEBI:136412"/>
        <dbReference type="ChEBI" id="CHEBI:157695"/>
        <dbReference type="ChEBI" id="CHEBI:167181"/>
        <dbReference type="EC" id="4.2.99.18"/>
    </reaction>
</comment>
<evidence type="ECO:0000259" key="16">
    <source>
        <dbReference type="PROSITE" id="PS51066"/>
    </source>
</evidence>
<dbReference type="NCBIfam" id="TIGR00577">
    <property type="entry name" value="fpg"/>
    <property type="match status" value="1"/>
</dbReference>
<evidence type="ECO:0000256" key="11">
    <source>
        <dbReference type="ARBA" id="ARBA00023239"/>
    </source>
</evidence>
<keyword evidence="12 15" id="KW-0511">Multifunctional enzyme</keyword>
<dbReference type="EMBL" id="CAADFQ010000017">
    <property type="protein sequence ID" value="VFK30673.1"/>
    <property type="molecule type" value="Genomic_DNA"/>
</dbReference>
<dbReference type="InterPro" id="IPR015886">
    <property type="entry name" value="H2TH_FPG"/>
</dbReference>
<keyword evidence="10 15" id="KW-0234">DNA repair</keyword>
<evidence type="ECO:0000256" key="12">
    <source>
        <dbReference type="ARBA" id="ARBA00023268"/>
    </source>
</evidence>
<dbReference type="HAMAP" id="MF_00103">
    <property type="entry name" value="Fapy_DNA_glycosyl"/>
    <property type="match status" value="1"/>
</dbReference>
<dbReference type="CDD" id="cd08966">
    <property type="entry name" value="EcFpg-like_N"/>
    <property type="match status" value="1"/>
</dbReference>
<feature type="binding site" evidence="15">
    <location>
        <position position="152"/>
    </location>
    <ligand>
        <name>DNA</name>
        <dbReference type="ChEBI" id="CHEBI:16991"/>
    </ligand>
</feature>
<dbReference type="InterPro" id="IPR012319">
    <property type="entry name" value="FPG_cat"/>
</dbReference>
<keyword evidence="9 15" id="KW-0238">DNA-binding</keyword>
<feature type="binding site" evidence="15">
    <location>
        <position position="110"/>
    </location>
    <ligand>
        <name>DNA</name>
        <dbReference type="ChEBI" id="CHEBI:16991"/>
    </ligand>
</feature>
<comment type="function">
    <text evidence="15">Involved in base excision repair of DNA damaged by oxidation or by mutagenic agents. Acts as DNA glycosylase that recognizes and removes damaged bases. Has a preference for oxidized purines, such as 7,8-dihydro-8-oxoguanine (8-oxoG). Has AP (apurinic/apyrimidinic) lyase activity and introduces nicks in the DNA strand. Cleaves the DNA backbone by beta-delta elimination to generate a single-strand break at the site of the removed base with both 3'- and 5'-phosphates.</text>
</comment>
<dbReference type="SMART" id="SM00898">
    <property type="entry name" value="Fapy_DNA_glyco"/>
    <property type="match status" value="1"/>
</dbReference>
<evidence type="ECO:0000259" key="17">
    <source>
        <dbReference type="PROSITE" id="PS51068"/>
    </source>
</evidence>
<dbReference type="SUPFAM" id="SSF46946">
    <property type="entry name" value="S13-like H2TH domain"/>
    <property type="match status" value="1"/>
</dbReference>
<dbReference type="Pfam" id="PF06831">
    <property type="entry name" value="H2TH"/>
    <property type="match status" value="1"/>
</dbReference>
<dbReference type="Pfam" id="PF06827">
    <property type="entry name" value="zf-FPG_IleRS"/>
    <property type="match status" value="1"/>
</dbReference>
<evidence type="ECO:0000256" key="13">
    <source>
        <dbReference type="ARBA" id="ARBA00023295"/>
    </source>
</evidence>
<feature type="active site" description="Proton donor; for delta-elimination activity" evidence="15">
    <location>
        <position position="261"/>
    </location>
</feature>
<keyword evidence="6 15" id="KW-0863">Zinc-finger</keyword>
<dbReference type="InterPro" id="IPR010979">
    <property type="entry name" value="Ribosomal_uS13-like_H2TH"/>
</dbReference>
<dbReference type="SUPFAM" id="SSF81624">
    <property type="entry name" value="N-terminal domain of MutM-like DNA repair proteins"/>
    <property type="match status" value="1"/>
</dbReference>
<dbReference type="InterPro" id="IPR000214">
    <property type="entry name" value="Znf_DNA_glyclase/AP_lyase"/>
</dbReference>
<dbReference type="SMART" id="SM01232">
    <property type="entry name" value="H2TH"/>
    <property type="match status" value="1"/>
</dbReference>
<evidence type="ECO:0000313" key="20">
    <source>
        <dbReference type="EMBL" id="VFK75352.1"/>
    </source>
</evidence>
<keyword evidence="5 15" id="KW-0227">DNA damage</keyword>
<feature type="active site" description="Schiff-base intermediate with DNA" evidence="15">
    <location>
        <position position="2"/>
    </location>
</feature>
<feature type="binding site" evidence="15">
    <location>
        <position position="91"/>
    </location>
    <ligand>
        <name>DNA</name>
        <dbReference type="ChEBI" id="CHEBI:16991"/>
    </ligand>
</feature>
<evidence type="ECO:0000256" key="14">
    <source>
        <dbReference type="ARBA" id="ARBA00044632"/>
    </source>
</evidence>
<evidence type="ECO:0000256" key="5">
    <source>
        <dbReference type="ARBA" id="ARBA00022763"/>
    </source>
</evidence>
<dbReference type="GO" id="GO:0003684">
    <property type="term" value="F:damaged DNA binding"/>
    <property type="evidence" value="ECO:0007669"/>
    <property type="project" value="InterPro"/>
</dbReference>
<dbReference type="Gene3D" id="3.20.190.10">
    <property type="entry name" value="MutM-like, N-terminal"/>
    <property type="match status" value="1"/>
</dbReference>
<dbReference type="EC" id="4.2.99.18" evidence="15"/>
<evidence type="ECO:0000313" key="19">
    <source>
        <dbReference type="EMBL" id="VFK30673.1"/>
    </source>
</evidence>
<feature type="active site" description="Proton donor; for beta-elimination activity" evidence="15">
    <location>
        <position position="58"/>
    </location>
</feature>
<dbReference type="EMBL" id="CAADFO010000008">
    <property type="protein sequence ID" value="VFK24406.1"/>
    <property type="molecule type" value="Genomic_DNA"/>
</dbReference>
<sequence length="271" mass="30485">MPELPEVETICRGLARYLPGDRIKEVVVRNRRLRWPIPECIGQELPGQSVQKISRRGKYLLFHLTCGTMIVHLGMSGSLRLFSGVESPGKHDHVDLVFEGGDFLRFRDPRRFGAILWTESDPLQHPRLARLGPEPLEGGFSGRWLWKISRNRRISVKCLLMDGGVVAGLGNIYANEALFRAGILPSRSAGRISLRRYDGLAASIRDTLREAIDSGGTTLRDFFGSSGTPGYFQQRLQVYGRAGLPCPRCGHGIKRRRENQRSSFFCPHCQK</sequence>
<feature type="domain" description="FPG-type" evidence="16">
    <location>
        <begin position="237"/>
        <end position="271"/>
    </location>
</feature>
<feature type="active site" description="Proton donor" evidence="15">
    <location>
        <position position="3"/>
    </location>
</feature>
<dbReference type="EC" id="3.2.2.23" evidence="15"/>
<dbReference type="PANTHER" id="PTHR22993:SF9">
    <property type="entry name" value="FORMAMIDOPYRIMIDINE-DNA GLYCOSYLASE"/>
    <property type="match status" value="1"/>
</dbReference>
<evidence type="ECO:0000256" key="8">
    <source>
        <dbReference type="ARBA" id="ARBA00022833"/>
    </source>
</evidence>
<dbReference type="PROSITE" id="PS51068">
    <property type="entry name" value="FPG_CAT"/>
    <property type="match status" value="1"/>
</dbReference>
<keyword evidence="13 15" id="KW-0326">Glycosidase</keyword>
<evidence type="ECO:0000256" key="2">
    <source>
        <dbReference type="ARBA" id="ARBA00009409"/>
    </source>
</evidence>
<dbReference type="GO" id="GO:0034039">
    <property type="term" value="F:8-oxo-7,8-dihydroguanine DNA N-glycosylase activity"/>
    <property type="evidence" value="ECO:0007669"/>
    <property type="project" value="TreeGrafter"/>
</dbReference>
<evidence type="ECO:0000256" key="10">
    <source>
        <dbReference type="ARBA" id="ARBA00023204"/>
    </source>
</evidence>
<dbReference type="FunFam" id="3.20.190.10:FF:000001">
    <property type="entry name" value="Formamidopyrimidine-DNA glycosylase"/>
    <property type="match status" value="1"/>
</dbReference>
<proteinExistence type="inferred from homology"/>
<dbReference type="NCBIfam" id="NF002211">
    <property type="entry name" value="PRK01103.1"/>
    <property type="match status" value="1"/>
</dbReference>
<keyword evidence="4 15" id="KW-0479">Metal-binding</keyword>
<comment type="similarity">
    <text evidence="2 15">Belongs to the FPG family.</text>
</comment>
<dbReference type="AlphaFoldDB" id="A0A450X541"/>
<evidence type="ECO:0000256" key="1">
    <source>
        <dbReference type="ARBA" id="ARBA00001668"/>
    </source>
</evidence>
<evidence type="ECO:0000313" key="18">
    <source>
        <dbReference type="EMBL" id="VFK24406.1"/>
    </source>
</evidence>
<dbReference type="InterPro" id="IPR015887">
    <property type="entry name" value="DNA_glyclase_Znf_dom_DNA_BS"/>
</dbReference>
<evidence type="ECO:0000256" key="4">
    <source>
        <dbReference type="ARBA" id="ARBA00022723"/>
    </source>
</evidence>
<evidence type="ECO:0000256" key="3">
    <source>
        <dbReference type="ARBA" id="ARBA00011245"/>
    </source>
</evidence>
<comment type="subunit">
    <text evidence="3 15">Monomer.</text>
</comment>
<comment type="catalytic activity">
    <reaction evidence="1 15">
        <text>Hydrolysis of DNA containing ring-opened 7-methylguanine residues, releasing 2,6-diamino-4-hydroxy-5-(N-methyl)formamidopyrimidine.</text>
        <dbReference type="EC" id="3.2.2.23"/>
    </reaction>
</comment>
<dbReference type="Pfam" id="PF01149">
    <property type="entry name" value="Fapy_DNA_glyco"/>
    <property type="match status" value="1"/>
</dbReference>
<feature type="domain" description="Formamidopyrimidine-DNA glycosylase catalytic" evidence="17">
    <location>
        <begin position="2"/>
        <end position="113"/>
    </location>
</feature>
<dbReference type="GO" id="GO:0140078">
    <property type="term" value="F:class I DNA-(apurinic or apyrimidinic site) endonuclease activity"/>
    <property type="evidence" value="ECO:0007669"/>
    <property type="project" value="UniProtKB-EC"/>
</dbReference>
<keyword evidence="7 15" id="KW-0378">Hydrolase</keyword>
<comment type="cofactor">
    <cofactor evidence="15">
        <name>Zn(2+)</name>
        <dbReference type="ChEBI" id="CHEBI:29105"/>
    </cofactor>
    <text evidence="15">Binds 1 zinc ion per subunit.</text>
</comment>
<name>A0A450X541_9GAMM</name>
<evidence type="ECO:0000256" key="15">
    <source>
        <dbReference type="HAMAP-Rule" id="MF_00103"/>
    </source>
</evidence>
<dbReference type="PROSITE" id="PS01242">
    <property type="entry name" value="ZF_FPG_1"/>
    <property type="match status" value="1"/>
</dbReference>
<dbReference type="FunFam" id="1.10.8.50:FF:000003">
    <property type="entry name" value="Formamidopyrimidine-DNA glycosylase"/>
    <property type="match status" value="1"/>
</dbReference>
<evidence type="ECO:0000256" key="7">
    <source>
        <dbReference type="ARBA" id="ARBA00022801"/>
    </source>
</evidence>
<dbReference type="InterPro" id="IPR010663">
    <property type="entry name" value="Znf_FPG/IleRS"/>
</dbReference>
<evidence type="ECO:0000256" key="9">
    <source>
        <dbReference type="ARBA" id="ARBA00023125"/>
    </source>
</evidence>
<reference evidence="18" key="1">
    <citation type="submission" date="2019-02" db="EMBL/GenBank/DDBJ databases">
        <authorList>
            <person name="Gruber-Vodicka R. H."/>
            <person name="Seah K. B. B."/>
        </authorList>
    </citation>
    <scope>NUCLEOTIDE SEQUENCE</scope>
    <source>
        <strain evidence="18">BECK_BZ197</strain>
        <strain evidence="20">BECK_BZ198</strain>
        <strain evidence="19">BECK_BZ199</strain>
    </source>
</reference>